<gene>
    <name evidence="1" type="ORF">EV666_106152</name>
</gene>
<name>A0A4R2GT97_9HYPH</name>
<dbReference type="EMBL" id="SLWL01000006">
    <property type="protein sequence ID" value="TCO13439.1"/>
    <property type="molecule type" value="Genomic_DNA"/>
</dbReference>
<reference evidence="1 2" key="1">
    <citation type="submission" date="2019-03" db="EMBL/GenBank/DDBJ databases">
        <title>Genomic Encyclopedia of Type Strains, Phase IV (KMG-IV): sequencing the most valuable type-strain genomes for metagenomic binning, comparative biology and taxonomic classification.</title>
        <authorList>
            <person name="Goeker M."/>
        </authorList>
    </citation>
    <scope>NUCLEOTIDE SEQUENCE [LARGE SCALE GENOMIC DNA]</scope>
    <source>
        <strain evidence="1 2">DSM 22958</strain>
    </source>
</reference>
<protein>
    <submittedName>
        <fullName evidence="1">Uncharacterized protein</fullName>
    </submittedName>
</protein>
<organism evidence="1 2">
    <name type="scientific">Camelimonas lactis</name>
    <dbReference type="NCBI Taxonomy" id="659006"/>
    <lineage>
        <taxon>Bacteria</taxon>
        <taxon>Pseudomonadati</taxon>
        <taxon>Pseudomonadota</taxon>
        <taxon>Alphaproteobacteria</taxon>
        <taxon>Hyphomicrobiales</taxon>
        <taxon>Chelatococcaceae</taxon>
        <taxon>Camelimonas</taxon>
    </lineage>
</organism>
<accession>A0A4R2GT97</accession>
<evidence type="ECO:0000313" key="1">
    <source>
        <dbReference type="EMBL" id="TCO13439.1"/>
    </source>
</evidence>
<evidence type="ECO:0000313" key="2">
    <source>
        <dbReference type="Proteomes" id="UP000294881"/>
    </source>
</evidence>
<dbReference type="AlphaFoldDB" id="A0A4R2GT97"/>
<sequence length="152" mass="17349">MTFRPKERAHAPYGPRLPVLKPTRHEAKIAAPKYALHIGLKDVIGQARKAEPLRRFGISGRRQPMTHTDSRIIYIERVTKLIRQSTQISNSNCNAAISLTQFLLDSFLPGCESFEPTHTLYFYPAFDCISEDMSLEAHRPNLILALRSHPPW</sequence>
<comment type="caution">
    <text evidence="1">The sequence shown here is derived from an EMBL/GenBank/DDBJ whole genome shotgun (WGS) entry which is preliminary data.</text>
</comment>
<keyword evidence="2" id="KW-1185">Reference proteome</keyword>
<dbReference type="Proteomes" id="UP000294881">
    <property type="component" value="Unassembled WGS sequence"/>
</dbReference>
<proteinExistence type="predicted"/>